<dbReference type="RefSeq" id="YP_009250000.1">
    <property type="nucleotide sequence ID" value="NC_029997.2"/>
</dbReference>
<feature type="transmembrane region" description="Helical" evidence="2">
    <location>
        <begin position="6"/>
        <end position="21"/>
    </location>
</feature>
<sequence>MIVNLIVIIAIIVLLLFLFYNKPESLQSFSTADLPTEEKTIASELHPNGAATHNTPPHDTNFITTTPTSVTNLEPKSIEELRRIRKK</sequence>
<organism evidence="3 4">
    <name type="scientific">Urbanus proteus nucleopolyhedrovirus</name>
    <dbReference type="NCBI Taxonomy" id="1675866"/>
    <lineage>
        <taxon>Viruses</taxon>
        <taxon>Viruses incertae sedis</taxon>
        <taxon>Naldaviricetes</taxon>
        <taxon>Lefavirales</taxon>
        <taxon>Baculoviridae</taxon>
        <taxon>Alphabaculovirus</taxon>
        <taxon>Alphabaculovirus urprotei</taxon>
    </lineage>
</organism>
<protein>
    <submittedName>
        <fullName evidence="3">Uncharacterized protein</fullName>
    </submittedName>
</protein>
<keyword evidence="4" id="KW-1185">Reference proteome</keyword>
<keyword evidence="2" id="KW-0472">Membrane</keyword>
<dbReference type="GeneID" id="27429855"/>
<reference evidence="3" key="1">
    <citation type="submission" date="2017-04" db="EMBL/GenBank/DDBJ databases">
        <title>Complete genome sequence of Urbanus proteus nucleopolyhedrovirus (UrprNPV).</title>
        <authorList>
            <person name="Santos E.R."/>
            <person name="Melo F.L."/>
            <person name="Sosa-Gomez D.R."/>
            <person name="Ribeiro B.M."/>
            <person name="Ardisson-Araujo D.M.P."/>
        </authorList>
    </citation>
    <scope>NUCLEOTIDE SEQUENCE [LARGE SCALE GENOMIC DNA]</scope>
    <source>
        <strain evidence="3">Southern Brazil</strain>
    </source>
</reference>
<evidence type="ECO:0000256" key="2">
    <source>
        <dbReference type="SAM" id="Phobius"/>
    </source>
</evidence>
<evidence type="ECO:0000313" key="4">
    <source>
        <dbReference type="Proteomes" id="UP000201861"/>
    </source>
</evidence>
<proteinExistence type="predicted"/>
<evidence type="ECO:0000313" key="3">
    <source>
        <dbReference type="EMBL" id="AKR17283.1"/>
    </source>
</evidence>
<keyword evidence="2" id="KW-1133">Transmembrane helix</keyword>
<dbReference type="EMBL" id="KR011717">
    <property type="protein sequence ID" value="AKR17283.1"/>
    <property type="molecule type" value="Genomic_DNA"/>
</dbReference>
<keyword evidence="2" id="KW-0812">Transmembrane</keyword>
<dbReference type="KEGG" id="vg:27429855"/>
<name>A0A162GTN5_9ABAC</name>
<feature type="compositionally biased region" description="Polar residues" evidence="1">
    <location>
        <begin position="51"/>
        <end position="69"/>
    </location>
</feature>
<evidence type="ECO:0000256" key="1">
    <source>
        <dbReference type="SAM" id="MobiDB-lite"/>
    </source>
</evidence>
<dbReference type="Proteomes" id="UP000201861">
    <property type="component" value="Segment"/>
</dbReference>
<feature type="region of interest" description="Disordered" evidence="1">
    <location>
        <begin position="47"/>
        <end position="69"/>
    </location>
</feature>
<accession>A0A162GTN5</accession>